<feature type="chain" id="PRO_5017189737" description="rhizopuspepsin" evidence="10">
    <location>
        <begin position="21"/>
        <end position="492"/>
    </location>
</feature>
<evidence type="ECO:0000313" key="14">
    <source>
        <dbReference type="Proteomes" id="UP000266673"/>
    </source>
</evidence>
<feature type="domain" description="Peptidase A1" evidence="12">
    <location>
        <begin position="174"/>
        <end position="486"/>
    </location>
</feature>
<dbReference type="CDD" id="cd05471">
    <property type="entry name" value="pepsin_like"/>
    <property type="match status" value="1"/>
</dbReference>
<evidence type="ECO:0000256" key="2">
    <source>
        <dbReference type="ARBA" id="ARBA00007447"/>
    </source>
</evidence>
<dbReference type="Pfam" id="PF00026">
    <property type="entry name" value="Asp"/>
    <property type="match status" value="1"/>
</dbReference>
<feature type="domain" description="NTF2" evidence="11">
    <location>
        <begin position="464"/>
        <end position="492"/>
    </location>
</feature>
<sequence length="492" mass="53981">MKLIPIFYIFLLTLSYRSFSQSTSKATNDVSKTVNTNDVPSTVNTNAPTTVNTKAPAAVSTNGPASDNNSVNTNKTSSTSSSPVNNVADELLRVELTYRQIDTRLCYALAMVKYTARLLQLGIDNVVGTVGNTVGTVGNTVGNTVSSLGKTLGLSKRASNQYLGAINYANDVEWISQISMGTPPQSFLVVLDTASSDLWIPCIDCSDCSNKRLFDYTESSTIQYDNSDFSITYADGSRSRGWEELDTLQVGNMKIPSQQFAIVYDLSQAFQNDVIDGVMGCGYDSLSVYQGTKTPFTNMYNQRLIPRKIFSVQLRAARNQSNYGGIFVFGGIDKNLYTGSITYTPVTYKYFWQIGIDDIEYNGKAIATYSKQKQQCIIDTATALMIVGSSVAQTLHSNMRGKYDSSSQTWQVPCNLNSNNRVSIKVNGVSLPINYQDIVREPISSGSSWCYSGIAATNGSIWILGGTFLKNYYAIFDQEKNQVGFATPVYSY</sequence>
<reference evidence="13 14" key="1">
    <citation type="submission" date="2018-06" db="EMBL/GenBank/DDBJ databases">
        <title>Comparative genomics reveals the genomic features of Rhizophagus irregularis, R. cerebriforme, R. diaphanum and Gigaspora rosea, and their symbiotic lifestyle signature.</title>
        <authorList>
            <person name="Morin E."/>
            <person name="San Clemente H."/>
            <person name="Chen E.C.H."/>
            <person name="De La Providencia I."/>
            <person name="Hainaut M."/>
            <person name="Kuo A."/>
            <person name="Kohler A."/>
            <person name="Murat C."/>
            <person name="Tang N."/>
            <person name="Roy S."/>
            <person name="Loubradou J."/>
            <person name="Henrissat B."/>
            <person name="Grigoriev I.V."/>
            <person name="Corradi N."/>
            <person name="Roux C."/>
            <person name="Martin F.M."/>
        </authorList>
    </citation>
    <scope>NUCLEOTIDE SEQUENCE [LARGE SCALE GENOMIC DNA]</scope>
    <source>
        <strain evidence="13 14">DAOM 194757</strain>
    </source>
</reference>
<feature type="active site" evidence="8">
    <location>
        <position position="379"/>
    </location>
</feature>
<dbReference type="STRING" id="44941.A0A397VEY6"/>
<dbReference type="InterPro" id="IPR001461">
    <property type="entry name" value="Aspartic_peptidase_A1"/>
</dbReference>
<comment type="similarity">
    <text evidence="2">Belongs to the peptidase A1 family.</text>
</comment>
<evidence type="ECO:0000256" key="5">
    <source>
        <dbReference type="ARBA" id="ARBA00022729"/>
    </source>
</evidence>
<feature type="compositionally biased region" description="Low complexity" evidence="9">
    <location>
        <begin position="39"/>
        <end position="59"/>
    </location>
</feature>
<dbReference type="PRINTS" id="PR00792">
    <property type="entry name" value="PEPSIN"/>
</dbReference>
<keyword evidence="7" id="KW-0378">Hydrolase</keyword>
<evidence type="ECO:0000259" key="12">
    <source>
        <dbReference type="PROSITE" id="PS51767"/>
    </source>
</evidence>
<keyword evidence="6" id="KW-0064">Aspartyl protease</keyword>
<dbReference type="PROSITE" id="PS51767">
    <property type="entry name" value="PEPTIDASE_A1"/>
    <property type="match status" value="1"/>
</dbReference>
<dbReference type="Gene3D" id="2.40.70.10">
    <property type="entry name" value="Acid Proteases"/>
    <property type="match status" value="2"/>
</dbReference>
<keyword evidence="14" id="KW-1185">Reference proteome</keyword>
<dbReference type="InterPro" id="IPR033121">
    <property type="entry name" value="PEPTIDASE_A1"/>
</dbReference>
<evidence type="ECO:0000256" key="8">
    <source>
        <dbReference type="PIRSR" id="PIRSR601461-1"/>
    </source>
</evidence>
<dbReference type="Proteomes" id="UP000266673">
    <property type="component" value="Unassembled WGS sequence"/>
</dbReference>
<protein>
    <recommendedName>
        <fullName evidence="3">rhizopuspepsin</fullName>
        <ecNumber evidence="3">3.4.23.21</ecNumber>
    </recommendedName>
</protein>
<evidence type="ECO:0000256" key="1">
    <source>
        <dbReference type="ARBA" id="ARBA00001130"/>
    </source>
</evidence>
<comment type="caution">
    <text evidence="13">The sequence shown here is derived from an EMBL/GenBank/DDBJ whole genome shotgun (WGS) entry which is preliminary data.</text>
</comment>
<keyword evidence="4" id="KW-0645">Protease</keyword>
<accession>A0A397VEY6</accession>
<dbReference type="PANTHER" id="PTHR47966:SF51">
    <property type="entry name" value="BETA-SITE APP-CLEAVING ENZYME, ISOFORM A-RELATED"/>
    <property type="match status" value="1"/>
</dbReference>
<evidence type="ECO:0000256" key="6">
    <source>
        <dbReference type="ARBA" id="ARBA00022750"/>
    </source>
</evidence>
<dbReference type="GO" id="GO:0006508">
    <property type="term" value="P:proteolysis"/>
    <property type="evidence" value="ECO:0007669"/>
    <property type="project" value="UniProtKB-KW"/>
</dbReference>
<proteinExistence type="inferred from homology"/>
<dbReference type="SUPFAM" id="SSF50630">
    <property type="entry name" value="Acid proteases"/>
    <property type="match status" value="1"/>
</dbReference>
<comment type="catalytic activity">
    <reaction evidence="1">
        <text>Hydrolysis of proteins with broad specificity similar to that of pepsin A, preferring hydrophobic residues at P1 and P1'. Clots milk and activates trypsinogen. Does not cleave 4-Gln-|-His-5, but does cleave 10-His-|-Leu-11 and 12-Val-|-Glu-13 in B chain of insulin.</text>
        <dbReference type="EC" id="3.4.23.21"/>
    </reaction>
</comment>
<dbReference type="PROSITE" id="PS50177">
    <property type="entry name" value="NTF2_DOMAIN"/>
    <property type="match status" value="1"/>
</dbReference>
<gene>
    <name evidence="13" type="ORF">C2G38_2184573</name>
</gene>
<dbReference type="FunFam" id="2.40.70.10:FF:000115">
    <property type="entry name" value="Lysosomal aspartic protease"/>
    <property type="match status" value="1"/>
</dbReference>
<feature type="signal peptide" evidence="10">
    <location>
        <begin position="1"/>
        <end position="20"/>
    </location>
</feature>
<evidence type="ECO:0000256" key="3">
    <source>
        <dbReference type="ARBA" id="ARBA00013205"/>
    </source>
</evidence>
<dbReference type="AlphaFoldDB" id="A0A397VEY6"/>
<organism evidence="13 14">
    <name type="scientific">Gigaspora rosea</name>
    <dbReference type="NCBI Taxonomy" id="44941"/>
    <lineage>
        <taxon>Eukaryota</taxon>
        <taxon>Fungi</taxon>
        <taxon>Fungi incertae sedis</taxon>
        <taxon>Mucoromycota</taxon>
        <taxon>Glomeromycotina</taxon>
        <taxon>Glomeromycetes</taxon>
        <taxon>Diversisporales</taxon>
        <taxon>Gigasporaceae</taxon>
        <taxon>Gigaspora</taxon>
    </lineage>
</organism>
<dbReference type="PANTHER" id="PTHR47966">
    <property type="entry name" value="BETA-SITE APP-CLEAVING ENZYME, ISOFORM A-RELATED"/>
    <property type="match status" value="1"/>
</dbReference>
<evidence type="ECO:0000256" key="9">
    <source>
        <dbReference type="SAM" id="MobiDB-lite"/>
    </source>
</evidence>
<evidence type="ECO:0000256" key="7">
    <source>
        <dbReference type="ARBA" id="ARBA00022801"/>
    </source>
</evidence>
<feature type="region of interest" description="Disordered" evidence="9">
    <location>
        <begin position="26"/>
        <end position="84"/>
    </location>
</feature>
<dbReference type="InterPro" id="IPR018222">
    <property type="entry name" value="Nuclear_transport_factor_2_euk"/>
</dbReference>
<name>A0A397VEY6_9GLOM</name>
<dbReference type="OrthoDB" id="15189at2759"/>
<feature type="compositionally biased region" description="Polar residues" evidence="9">
    <location>
        <begin position="26"/>
        <end position="38"/>
    </location>
</feature>
<dbReference type="InterPro" id="IPR034164">
    <property type="entry name" value="Pepsin-like_dom"/>
</dbReference>
<feature type="active site" evidence="8">
    <location>
        <position position="192"/>
    </location>
</feature>
<evidence type="ECO:0000256" key="4">
    <source>
        <dbReference type="ARBA" id="ARBA00022670"/>
    </source>
</evidence>
<dbReference type="EMBL" id="QKWP01000539">
    <property type="protein sequence ID" value="RIB18423.1"/>
    <property type="molecule type" value="Genomic_DNA"/>
</dbReference>
<dbReference type="InterPro" id="IPR021109">
    <property type="entry name" value="Peptidase_aspartic_dom_sf"/>
</dbReference>
<keyword evidence="5 10" id="KW-0732">Signal</keyword>
<dbReference type="GO" id="GO:0004190">
    <property type="term" value="F:aspartic-type endopeptidase activity"/>
    <property type="evidence" value="ECO:0007669"/>
    <property type="project" value="UniProtKB-KW"/>
</dbReference>
<evidence type="ECO:0000259" key="11">
    <source>
        <dbReference type="PROSITE" id="PS50177"/>
    </source>
</evidence>
<evidence type="ECO:0000313" key="13">
    <source>
        <dbReference type="EMBL" id="RIB18423.1"/>
    </source>
</evidence>
<feature type="compositionally biased region" description="Low complexity" evidence="9">
    <location>
        <begin position="68"/>
        <end position="84"/>
    </location>
</feature>
<evidence type="ECO:0000256" key="10">
    <source>
        <dbReference type="SAM" id="SignalP"/>
    </source>
</evidence>
<dbReference type="EC" id="3.4.23.21" evidence="3"/>